<protein>
    <recommendedName>
        <fullName evidence="7">Major facilitator superfamily (MFS) profile domain-containing protein</fullName>
    </recommendedName>
</protein>
<dbReference type="PANTHER" id="PTHR23502">
    <property type="entry name" value="MAJOR FACILITATOR SUPERFAMILY"/>
    <property type="match status" value="1"/>
</dbReference>
<keyword evidence="4 6" id="KW-1133">Transmembrane helix</keyword>
<feature type="transmembrane region" description="Helical" evidence="6">
    <location>
        <begin position="163"/>
        <end position="181"/>
    </location>
</feature>
<dbReference type="eggNOG" id="KOG0255">
    <property type="taxonomic scope" value="Eukaryota"/>
</dbReference>
<dbReference type="PANTHER" id="PTHR23502:SF31">
    <property type="entry name" value="POLYAMINE TRANSPORTER 1"/>
    <property type="match status" value="1"/>
</dbReference>
<evidence type="ECO:0000256" key="2">
    <source>
        <dbReference type="ARBA" id="ARBA00022448"/>
    </source>
</evidence>
<feature type="domain" description="Major facilitator superfamily (MFS) profile" evidence="7">
    <location>
        <begin position="98"/>
        <end position="539"/>
    </location>
</feature>
<proteinExistence type="predicted"/>
<feature type="transmembrane region" description="Helical" evidence="6">
    <location>
        <begin position="501"/>
        <end position="524"/>
    </location>
</feature>
<dbReference type="HOGENOM" id="CLU_008455_11_4_1"/>
<dbReference type="GO" id="GO:0022857">
    <property type="term" value="F:transmembrane transporter activity"/>
    <property type="evidence" value="ECO:0007669"/>
    <property type="project" value="InterPro"/>
</dbReference>
<feature type="transmembrane region" description="Helical" evidence="6">
    <location>
        <begin position="438"/>
        <end position="457"/>
    </location>
</feature>
<dbReference type="CDD" id="cd17323">
    <property type="entry name" value="MFS_Tpo1_MDR_like"/>
    <property type="match status" value="1"/>
</dbReference>
<evidence type="ECO:0000256" key="6">
    <source>
        <dbReference type="SAM" id="Phobius"/>
    </source>
</evidence>
<dbReference type="AlphaFoldDB" id="H8XBJ9"/>
<dbReference type="GO" id="GO:0005886">
    <property type="term" value="C:plasma membrane"/>
    <property type="evidence" value="ECO:0007669"/>
    <property type="project" value="TreeGrafter"/>
</dbReference>
<evidence type="ECO:0000259" key="7">
    <source>
        <dbReference type="PROSITE" id="PS50850"/>
    </source>
</evidence>
<dbReference type="InterPro" id="IPR036259">
    <property type="entry name" value="MFS_trans_sf"/>
</dbReference>
<accession>H8XBJ9</accession>
<dbReference type="Pfam" id="PF07690">
    <property type="entry name" value="MFS_1"/>
    <property type="match status" value="1"/>
</dbReference>
<feature type="transmembrane region" description="Helical" evidence="6">
    <location>
        <begin position="256"/>
        <end position="274"/>
    </location>
</feature>
<evidence type="ECO:0000256" key="3">
    <source>
        <dbReference type="ARBA" id="ARBA00022692"/>
    </source>
</evidence>
<evidence type="ECO:0000256" key="4">
    <source>
        <dbReference type="ARBA" id="ARBA00022989"/>
    </source>
</evidence>
<keyword evidence="3 6" id="KW-0812">Transmembrane</keyword>
<dbReference type="GeneID" id="14542370"/>
<name>H8XBJ9_CANO9</name>
<feature type="transmembrane region" description="Helical" evidence="6">
    <location>
        <begin position="129"/>
        <end position="151"/>
    </location>
</feature>
<feature type="transmembrane region" description="Helical" evidence="6">
    <location>
        <begin position="187"/>
        <end position="210"/>
    </location>
</feature>
<keyword evidence="2" id="KW-0813">Transport</keyword>
<reference evidence="8 9" key="1">
    <citation type="journal article" date="2012" name="PLoS ONE">
        <title>Sequence and analysis of the genome of the pathogenic yeast Candida orthopsilosis.</title>
        <authorList>
            <person name="Riccombeni A."/>
            <person name="Vidanes G."/>
            <person name="Proux-Wera E."/>
            <person name="Wolfe K.H."/>
            <person name="Butler G."/>
        </authorList>
    </citation>
    <scope>NUCLEOTIDE SEQUENCE [LARGE SCALE GENOMIC DNA]</scope>
    <source>
        <strain evidence="8 9">Co 90-125</strain>
    </source>
</reference>
<feature type="transmembrane region" description="Helical" evidence="6">
    <location>
        <begin position="222"/>
        <end position="244"/>
    </location>
</feature>
<dbReference type="Gene3D" id="1.20.1250.20">
    <property type="entry name" value="MFS general substrate transporter like domains"/>
    <property type="match status" value="1"/>
</dbReference>
<dbReference type="OrthoDB" id="6770063at2759"/>
<keyword evidence="5 6" id="KW-0472">Membrane</keyword>
<dbReference type="FunFam" id="1.20.1250.20:FF:000011">
    <property type="entry name" value="MFS multidrug transporter, putative"/>
    <property type="match status" value="1"/>
</dbReference>
<dbReference type="InterPro" id="IPR011701">
    <property type="entry name" value="MFS"/>
</dbReference>
<feature type="transmembrane region" description="Helical" evidence="6">
    <location>
        <begin position="330"/>
        <end position="356"/>
    </location>
</feature>
<dbReference type="PROSITE" id="PS50850">
    <property type="entry name" value="MFS"/>
    <property type="match status" value="1"/>
</dbReference>
<comment type="subcellular location">
    <subcellularLocation>
        <location evidence="1">Membrane</location>
        <topology evidence="1">Multi-pass membrane protein</topology>
    </subcellularLocation>
</comment>
<evidence type="ECO:0000313" key="9">
    <source>
        <dbReference type="Proteomes" id="UP000005018"/>
    </source>
</evidence>
<feature type="transmembrane region" description="Helical" evidence="6">
    <location>
        <begin position="409"/>
        <end position="426"/>
    </location>
</feature>
<dbReference type="InterPro" id="IPR020846">
    <property type="entry name" value="MFS_dom"/>
</dbReference>
<evidence type="ECO:0000256" key="1">
    <source>
        <dbReference type="ARBA" id="ARBA00004141"/>
    </source>
</evidence>
<evidence type="ECO:0000313" key="8">
    <source>
        <dbReference type="EMBL" id="CCG25187.1"/>
    </source>
</evidence>
<dbReference type="EMBL" id="HE681726">
    <property type="protein sequence ID" value="CCG25187.1"/>
    <property type="molecule type" value="Genomic_DNA"/>
</dbReference>
<sequence>MIRNLTQTFTMSNSSNQFTYVDDNQELSIASIRTGDLEQGIYKHIKHDNKQDNTGLSSGKKKPYLPKFPDRSTFRVDFDGPKDPCHPYFYPLWRKILCSFSAALTTFSITFGSTIFAQGSENLMEICNVSYTVASLTTSLFVLGFASGPIIFCPISELFGRKIVLIISCFGYVCFTFAVASGKDLQTIMLCRFFAGFVGGGPLAVAPGVLTDLFQPKDRPRTITIFPMVFFSGSMLGPVVGGFVTRSKNLGWRWNSYVSGMIGSLALLCTCFVLKETHHPTLLTKKAQSLRKQTGIWGFYATQEDITIDWKAIARENVAKPMIFLITEPIILLLSIYNAFIYGMVYAFLSIIQMVFSGIYGWKAGVFQLPYLSMLLGVFVGGAIIVYFELSYNHKSETTKGSPIPETKLPPIMIGGSTFVIGIFLFGWTGNYPNKTHWILPVIGTFFIGNGIILVYLPSITYIIACYPSVAASASASNMYLRTTFAASFPLFSRQMFGNLTIRWASTMLGCVGILLLPVPSLFYKFGARARGRSKYAKK</sequence>
<dbReference type="Proteomes" id="UP000005018">
    <property type="component" value="Chromosome 8"/>
</dbReference>
<organism evidence="8 9">
    <name type="scientific">Candida orthopsilosis (strain 90-125)</name>
    <name type="common">Yeast</name>
    <dbReference type="NCBI Taxonomy" id="1136231"/>
    <lineage>
        <taxon>Eukaryota</taxon>
        <taxon>Fungi</taxon>
        <taxon>Dikarya</taxon>
        <taxon>Ascomycota</taxon>
        <taxon>Saccharomycotina</taxon>
        <taxon>Pichiomycetes</taxon>
        <taxon>Debaryomycetaceae</taxon>
        <taxon>Candida/Lodderomyces clade</taxon>
        <taxon>Candida</taxon>
    </lineage>
</organism>
<dbReference type="SUPFAM" id="SSF103473">
    <property type="entry name" value="MFS general substrate transporter"/>
    <property type="match status" value="1"/>
</dbReference>
<gene>
    <name evidence="8" type="ORF">CORT_0H00700</name>
</gene>
<keyword evidence="9" id="KW-1185">Reference proteome</keyword>
<dbReference type="RefSeq" id="XP_003871312.1">
    <property type="nucleotide sequence ID" value="XM_003871263.1"/>
</dbReference>
<evidence type="ECO:0000256" key="5">
    <source>
        <dbReference type="ARBA" id="ARBA00023136"/>
    </source>
</evidence>
<dbReference type="KEGG" id="cot:CORT_0H00700"/>
<feature type="transmembrane region" description="Helical" evidence="6">
    <location>
        <begin position="368"/>
        <end position="388"/>
    </location>
</feature>